<dbReference type="VEuPathDB" id="CryptoDB:Cvel_20628"/>
<dbReference type="SUPFAM" id="SSF55961">
    <property type="entry name" value="Bet v1-like"/>
    <property type="match status" value="1"/>
</dbReference>
<feature type="region of interest" description="Disordered" evidence="2">
    <location>
        <begin position="533"/>
        <end position="556"/>
    </location>
</feature>
<keyword evidence="1" id="KW-0175">Coiled coil</keyword>
<feature type="coiled-coil region" evidence="1">
    <location>
        <begin position="86"/>
        <end position="113"/>
    </location>
</feature>
<reference evidence="3" key="1">
    <citation type="submission" date="2014-11" db="EMBL/GenBank/DDBJ databases">
        <title>Molecular phylogeny of cliff fern family Woodsiaceae with morphological implications.</title>
        <authorList>
            <person name="Shao Y.-Z."/>
            <person name="Wei R."/>
            <person name="Zhang X.-C."/>
        </authorList>
    </citation>
    <scope>NUCLEOTIDE SEQUENCE</scope>
</reference>
<protein>
    <recommendedName>
        <fullName evidence="4">START domain-containing protein</fullName>
    </recommendedName>
</protein>
<dbReference type="AlphaFoldDB" id="A0A0K6S7H8"/>
<name>A0A0K6S7H8_9ALVE</name>
<evidence type="ECO:0008006" key="4">
    <source>
        <dbReference type="Google" id="ProtNLM"/>
    </source>
</evidence>
<feature type="region of interest" description="Disordered" evidence="2">
    <location>
        <begin position="8"/>
        <end position="32"/>
    </location>
</feature>
<organism evidence="3">
    <name type="scientific">Chromera velia CCMP2878</name>
    <dbReference type="NCBI Taxonomy" id="1169474"/>
    <lineage>
        <taxon>Eukaryota</taxon>
        <taxon>Sar</taxon>
        <taxon>Alveolata</taxon>
        <taxon>Colpodellida</taxon>
        <taxon>Chromeraceae</taxon>
        <taxon>Chromera</taxon>
    </lineage>
</organism>
<gene>
    <name evidence="3" type="ORF">Cvel_20628.t2.CR2</name>
</gene>
<feature type="compositionally biased region" description="Basic and acidic residues" evidence="2">
    <location>
        <begin position="541"/>
        <end position="556"/>
    </location>
</feature>
<evidence type="ECO:0000313" key="3">
    <source>
        <dbReference type="EMBL" id="CUC09492.1"/>
    </source>
</evidence>
<sequence>MAFFQQLFGRRATQRQTQTPTPQPTGAPRGSLFSNCCAPKVSTEQEFVVTKEAPPESPNHRGSVTTDAPSAPSPLWGLSFEKSAEIDEVADEVPDLEELVEELRAEAERERISSSDLAASFPKQQKASSFLSSSGSTEERTEQLKNEADYMLRKIDGGQLYELFSQDKYVGELNGTTLRRNGGLIQEILQSADLNLQKDQVESLKRCQTACHDLDLIVKEYAASGKDVLNLEKPAATEWEPEPGWHRHEKFSLGGFFSGKKGKQKPEEGKIFYQCSKSTKEILIKMLFTVKAPLHVTVQMINDPAFTKRWMPGLCPPVEVTEQPSETEAVQRMKLSFFNGIIQQDTFTTTRIVDALDTPSQSVIMYSSTPPEERHAYRGTPNRTWFGESKEAAVKGTVVKFTPEFSGLTPQQVAADAKVMEAPQLAGEEPLFSWPETDSAKYNGSTRIEVCMKIHAPQVPNSAFDIGGKIVTSWTSEGIKNVVAALQDETVVKTVGHWRGDAKEFLQQSHKGHTEDDVSRHLNRRFYRRERLSRLLRRQRPRPEVPKERESRSGRR</sequence>
<dbReference type="EMBL" id="CDMZ01000958">
    <property type="protein sequence ID" value="CUC09492.1"/>
    <property type="molecule type" value="Genomic_DNA"/>
</dbReference>
<evidence type="ECO:0000256" key="2">
    <source>
        <dbReference type="SAM" id="MobiDB-lite"/>
    </source>
</evidence>
<accession>A0A0K6S7H8</accession>
<feature type="compositionally biased region" description="Low complexity" evidence="2">
    <location>
        <begin position="9"/>
        <end position="30"/>
    </location>
</feature>
<dbReference type="PhylomeDB" id="A0A0K6S7H8"/>
<evidence type="ECO:0000256" key="1">
    <source>
        <dbReference type="SAM" id="Coils"/>
    </source>
</evidence>
<proteinExistence type="predicted"/>
<feature type="region of interest" description="Disordered" evidence="2">
    <location>
        <begin position="47"/>
        <end position="71"/>
    </location>
</feature>